<organism evidence="8 9">
    <name type="scientific">Eimeria mitis</name>
    <dbReference type="NCBI Taxonomy" id="44415"/>
    <lineage>
        <taxon>Eukaryota</taxon>
        <taxon>Sar</taxon>
        <taxon>Alveolata</taxon>
        <taxon>Apicomplexa</taxon>
        <taxon>Conoidasida</taxon>
        <taxon>Coccidia</taxon>
        <taxon>Eucoccidiorida</taxon>
        <taxon>Eimeriorina</taxon>
        <taxon>Eimeriidae</taxon>
        <taxon>Eimeria</taxon>
    </lineage>
</organism>
<dbReference type="GO" id="GO:0005634">
    <property type="term" value="C:nucleus"/>
    <property type="evidence" value="ECO:0007669"/>
    <property type="project" value="UniProtKB-SubCell"/>
</dbReference>
<dbReference type="OrthoDB" id="378365at2759"/>
<evidence type="ECO:0000256" key="5">
    <source>
        <dbReference type="ARBA" id="ARBA00023242"/>
    </source>
</evidence>
<evidence type="ECO:0000313" key="9">
    <source>
        <dbReference type="Proteomes" id="UP000030744"/>
    </source>
</evidence>
<dbReference type="InterPro" id="IPR001471">
    <property type="entry name" value="AP2/ERF_dom"/>
</dbReference>
<keyword evidence="3" id="KW-0238">DNA-binding</keyword>
<name>U6JTL1_9EIME</name>
<keyword evidence="5" id="KW-0539">Nucleus</keyword>
<feature type="compositionally biased region" description="Basic and acidic residues" evidence="6">
    <location>
        <begin position="499"/>
        <end position="512"/>
    </location>
</feature>
<dbReference type="Pfam" id="PF00847">
    <property type="entry name" value="AP2"/>
    <property type="match status" value="1"/>
</dbReference>
<feature type="region of interest" description="Disordered" evidence="6">
    <location>
        <begin position="1"/>
        <end position="27"/>
    </location>
</feature>
<evidence type="ECO:0000256" key="6">
    <source>
        <dbReference type="SAM" id="MobiDB-lite"/>
    </source>
</evidence>
<feature type="region of interest" description="Disordered" evidence="6">
    <location>
        <begin position="935"/>
        <end position="954"/>
    </location>
</feature>
<evidence type="ECO:0000313" key="8">
    <source>
        <dbReference type="EMBL" id="CDJ28764.1"/>
    </source>
</evidence>
<comment type="subcellular location">
    <subcellularLocation>
        <location evidence="1">Nucleus</location>
    </subcellularLocation>
</comment>
<keyword evidence="4" id="KW-0804">Transcription</keyword>
<feature type="compositionally biased region" description="Low complexity" evidence="6">
    <location>
        <begin position="12"/>
        <end position="25"/>
    </location>
</feature>
<evidence type="ECO:0000256" key="4">
    <source>
        <dbReference type="ARBA" id="ARBA00023163"/>
    </source>
</evidence>
<dbReference type="VEuPathDB" id="ToxoDB:EMH_0017020"/>
<keyword evidence="9" id="KW-1185">Reference proteome</keyword>
<feature type="region of interest" description="Disordered" evidence="6">
    <location>
        <begin position="454"/>
        <end position="535"/>
    </location>
</feature>
<proteinExistence type="predicted"/>
<dbReference type="GeneID" id="25376641"/>
<evidence type="ECO:0000256" key="3">
    <source>
        <dbReference type="ARBA" id="ARBA00023125"/>
    </source>
</evidence>
<dbReference type="GO" id="GO:0003677">
    <property type="term" value="F:DNA binding"/>
    <property type="evidence" value="ECO:0007669"/>
    <property type="project" value="UniProtKB-KW"/>
</dbReference>
<dbReference type="Proteomes" id="UP000030744">
    <property type="component" value="Unassembled WGS sequence"/>
</dbReference>
<dbReference type="EMBL" id="HG681541">
    <property type="protein sequence ID" value="CDJ28764.1"/>
    <property type="molecule type" value="Genomic_DNA"/>
</dbReference>
<dbReference type="Gene3D" id="1.20.5.2050">
    <property type="match status" value="3"/>
</dbReference>
<feature type="region of interest" description="Disordered" evidence="6">
    <location>
        <begin position="49"/>
        <end position="117"/>
    </location>
</feature>
<keyword evidence="2" id="KW-0805">Transcription regulation</keyword>
<reference evidence="8" key="1">
    <citation type="submission" date="2013-10" db="EMBL/GenBank/DDBJ databases">
        <title>Genomic analysis of the causative agents of coccidiosis in chickens.</title>
        <authorList>
            <person name="Reid A.J."/>
            <person name="Blake D."/>
            <person name="Billington K."/>
            <person name="Browne H."/>
            <person name="Dunn M."/>
            <person name="Hung S."/>
            <person name="Kawahara F."/>
            <person name="Miranda-Saavedra D."/>
            <person name="Mourier T."/>
            <person name="Nagra H."/>
            <person name="Otto T.D."/>
            <person name="Rawlings N."/>
            <person name="Sanchez A."/>
            <person name="Sanders M."/>
            <person name="Subramaniam C."/>
            <person name="Tay Y."/>
            <person name="Dear P."/>
            <person name="Doerig C."/>
            <person name="Gruber A."/>
            <person name="Parkinson J."/>
            <person name="Shirley M."/>
            <person name="Wan K.L."/>
            <person name="Berriman M."/>
            <person name="Tomley F."/>
            <person name="Pain A."/>
        </authorList>
    </citation>
    <scope>NUCLEOTIDE SEQUENCE [LARGE SCALE GENOMIC DNA]</scope>
    <source>
        <strain evidence="8">Houghton</strain>
    </source>
</reference>
<gene>
    <name evidence="8" type="ORF">EMH_0017020</name>
</gene>
<feature type="region of interest" description="Disordered" evidence="6">
    <location>
        <begin position="360"/>
        <end position="382"/>
    </location>
</feature>
<dbReference type="GO" id="GO:0003700">
    <property type="term" value="F:DNA-binding transcription factor activity"/>
    <property type="evidence" value="ECO:0007669"/>
    <property type="project" value="InterPro"/>
</dbReference>
<protein>
    <recommendedName>
        <fullName evidence="7">AP2/ERF domain-containing protein</fullName>
    </recommendedName>
</protein>
<feature type="domain" description="AP2/ERF" evidence="7">
    <location>
        <begin position="775"/>
        <end position="827"/>
    </location>
</feature>
<evidence type="ECO:0000256" key="2">
    <source>
        <dbReference type="ARBA" id="ARBA00023015"/>
    </source>
</evidence>
<sequence length="1016" mass="110987">MPPIPFSSPEHSPAASSILSPPLTSQHSTENVLSSTVVPWLQCPVVPSRHSEGQIQKHGSEHDANSKASVFPHASSTNSPPYPGQRLVLPAIAEPSAEDCTSDSSVSTSREGTDSAPSRWLKNVSIEVAQDVRVEKELYAPTKDQKLSVKRMVVRQVEDYPTKDNTSSLFCPCQSSNVAQGTAASWTSSYEKTISGGLHSQWNVTESSKNDMSCHSFGGSPALCEGPETFAASATLAKGGIGVRSGNAMSSLEHLDDADDGRAWLDHLEKLRGGAPKEEYKRERSRVVDALIRRAATYPKVSGIYFDKHQLRWSVGWAHNGRRAAKYFPVKLFGMREGYDMAVSFKSTKTVLLEPSTPLLTNPVQGAEGPTSSVRHTDGNSNKASLAVVTASRAEKPLSSYTTDAPVTLSLQPQPAIAGPSLCNRTWQERLRICSPCFSEMPLTTPCLMVTANSQTSSDRKNVDVSGTATTRTGVQVPGHNSELVTPPMQRISVSGGSDKGEKLSQTADDHASAPSSPGGTTHGELHSLPGFRPQQSQWPFTSVLELDQLKVPSPCTAVNRKTEPQAVVEGRLIASGACYLNRTQEPTPQRGAPGLSGLHSRELNGLGPTQDDAKPGDLPSAVKMLRPPCNPLQDASPSHTAEVGNLPATGARRGSLSCHQNVLKANIQEKELLMGTTLRYDRLRLQHFQQIHHTPGIHFDKHSLRWKATWYDISGHRKAKYFPIAIGSTADASANRHLAALSSLTDGGYDEERDRRLSKAPSRVLIRHASRLARVPGIWFDKKQLRWACTFTDVQSGKRRAEYFPIRHFGFLGARLLAVNARKKMEKFRSQANVNAQANEKFKKESIKHNDVSGVGEDTMGEVDSFESQIAKEAGVQDLWNKYVLETLQRKDVSKGRHASTTDSTFFTLAAGSLRFVDDINDSGAGWADEYCQATESSHPSAEPKSEVLSSQEENVRNRLKSGLFCWTEEACLKHIRKPFFLSEERLSASFSATCAHTVLVVLLLVCRQENPFST</sequence>
<dbReference type="AlphaFoldDB" id="U6JTL1"/>
<reference evidence="8" key="2">
    <citation type="submission" date="2013-10" db="EMBL/GenBank/DDBJ databases">
        <authorList>
            <person name="Aslett M."/>
        </authorList>
    </citation>
    <scope>NUCLEOTIDE SEQUENCE [LARGE SCALE GENOMIC DNA]</scope>
    <source>
        <strain evidence="8">Houghton</strain>
    </source>
</reference>
<evidence type="ECO:0000259" key="7">
    <source>
        <dbReference type="Pfam" id="PF00847"/>
    </source>
</evidence>
<dbReference type="RefSeq" id="XP_013351338.1">
    <property type="nucleotide sequence ID" value="XM_013495884.1"/>
</dbReference>
<evidence type="ECO:0000256" key="1">
    <source>
        <dbReference type="ARBA" id="ARBA00004123"/>
    </source>
</evidence>
<accession>U6JTL1</accession>
<feature type="compositionally biased region" description="Polar residues" evidence="6">
    <location>
        <begin position="465"/>
        <end position="474"/>
    </location>
</feature>